<keyword evidence="2" id="KW-0560">Oxidoreductase</keyword>
<dbReference type="InterPro" id="IPR051911">
    <property type="entry name" value="SDR_oxidoreductase"/>
</dbReference>
<dbReference type="PANTHER" id="PTHR43976">
    <property type="entry name" value="SHORT CHAIN DEHYDROGENASE"/>
    <property type="match status" value="1"/>
</dbReference>
<dbReference type="Pfam" id="PF00106">
    <property type="entry name" value="adh_short"/>
    <property type="match status" value="1"/>
</dbReference>
<dbReference type="SMART" id="SM00822">
    <property type="entry name" value="PKS_KR"/>
    <property type="match status" value="1"/>
</dbReference>
<dbReference type="InterPro" id="IPR002347">
    <property type="entry name" value="SDR_fam"/>
</dbReference>
<dbReference type="RefSeq" id="WP_050435886.1">
    <property type="nucleotide sequence ID" value="NZ_CP012159.1"/>
</dbReference>
<gene>
    <name evidence="5" type="ORF">CMC5_027880</name>
</gene>
<dbReference type="KEGG" id="ccro:CMC5_027880"/>
<dbReference type="OrthoDB" id="9793825at2"/>
<evidence type="ECO:0000256" key="3">
    <source>
        <dbReference type="RuleBase" id="RU000363"/>
    </source>
</evidence>
<protein>
    <submittedName>
        <fullName evidence="5">Short-chain dehydrogenase</fullName>
    </submittedName>
</protein>
<organism evidence="5 6">
    <name type="scientific">Chondromyces crocatus</name>
    <dbReference type="NCBI Taxonomy" id="52"/>
    <lineage>
        <taxon>Bacteria</taxon>
        <taxon>Pseudomonadati</taxon>
        <taxon>Myxococcota</taxon>
        <taxon>Polyangia</taxon>
        <taxon>Polyangiales</taxon>
        <taxon>Polyangiaceae</taxon>
        <taxon>Chondromyces</taxon>
    </lineage>
</organism>
<evidence type="ECO:0000256" key="2">
    <source>
        <dbReference type="ARBA" id="ARBA00023002"/>
    </source>
</evidence>
<evidence type="ECO:0000259" key="4">
    <source>
        <dbReference type="SMART" id="SM00822"/>
    </source>
</evidence>
<reference evidence="5 6" key="1">
    <citation type="submission" date="2015-07" db="EMBL/GenBank/DDBJ databases">
        <title>Genome analysis of myxobacterium Chondromyces crocatus Cm c5 reveals a high potential for natural compound synthesis and the genetic basis for the loss of fruiting body formation.</title>
        <authorList>
            <person name="Zaburannyi N."/>
            <person name="Bunk B."/>
            <person name="Maier J."/>
            <person name="Overmann J."/>
            <person name="Mueller R."/>
        </authorList>
    </citation>
    <scope>NUCLEOTIDE SEQUENCE [LARGE SCALE GENOMIC DNA]</scope>
    <source>
        <strain evidence="5 6">Cm c5</strain>
    </source>
</reference>
<dbReference type="SUPFAM" id="SSF51735">
    <property type="entry name" value="NAD(P)-binding Rossmann-fold domains"/>
    <property type="match status" value="1"/>
</dbReference>
<proteinExistence type="inferred from homology"/>
<dbReference type="InterPro" id="IPR057326">
    <property type="entry name" value="KR_dom"/>
</dbReference>
<sequence>MKIWLITGASRGLGAEITRAALDKGDAVVATARSPRDITARFGEHERLFPVALDVADERQAQTAIQAAIERFGHIDVLVNNAGFGVLGAAEETSDAETRAVFDTNVFGVLRVLRAALPHFRARRSGHIINISSIGGFSGAAGYAVYAATKFALEGLSESLADEVAPLGIRVTIVEPGYFRTDFLSGGSLRPTAQQIADYADTVGKVRVMSSERNGRQPGDPALAAQAVVTIAHAEQPPLRLPLGLDAIARNRQKLADVAREMDVWQALGESTWFPEDRPAS</sequence>
<keyword evidence="6" id="KW-1185">Reference proteome</keyword>
<evidence type="ECO:0000256" key="1">
    <source>
        <dbReference type="ARBA" id="ARBA00006484"/>
    </source>
</evidence>
<dbReference type="STRING" id="52.CMC5_027880"/>
<accession>A0A0K1ECP4</accession>
<dbReference type="InterPro" id="IPR020904">
    <property type="entry name" value="Sc_DH/Rdtase_CS"/>
</dbReference>
<dbReference type="PRINTS" id="PR00080">
    <property type="entry name" value="SDRFAMILY"/>
</dbReference>
<dbReference type="PANTHER" id="PTHR43976:SF16">
    <property type="entry name" value="SHORT-CHAIN DEHYDROGENASE_REDUCTASE FAMILY PROTEIN"/>
    <property type="match status" value="1"/>
</dbReference>
<dbReference type="PRINTS" id="PR00081">
    <property type="entry name" value="GDHRDH"/>
</dbReference>
<dbReference type="NCBIfam" id="NF004824">
    <property type="entry name" value="PRK06180.1"/>
    <property type="match status" value="1"/>
</dbReference>
<dbReference type="Proteomes" id="UP000067626">
    <property type="component" value="Chromosome"/>
</dbReference>
<evidence type="ECO:0000313" key="6">
    <source>
        <dbReference type="Proteomes" id="UP000067626"/>
    </source>
</evidence>
<name>A0A0K1ECP4_CHOCO</name>
<dbReference type="Gene3D" id="3.40.50.720">
    <property type="entry name" value="NAD(P)-binding Rossmann-like Domain"/>
    <property type="match status" value="1"/>
</dbReference>
<evidence type="ECO:0000313" key="5">
    <source>
        <dbReference type="EMBL" id="AKT38641.1"/>
    </source>
</evidence>
<dbReference type="GO" id="GO:0016491">
    <property type="term" value="F:oxidoreductase activity"/>
    <property type="evidence" value="ECO:0007669"/>
    <property type="project" value="UniProtKB-KW"/>
</dbReference>
<dbReference type="AlphaFoldDB" id="A0A0K1ECP4"/>
<comment type="similarity">
    <text evidence="1 3">Belongs to the short-chain dehydrogenases/reductases (SDR) family.</text>
</comment>
<dbReference type="EMBL" id="CP012159">
    <property type="protein sequence ID" value="AKT38641.1"/>
    <property type="molecule type" value="Genomic_DNA"/>
</dbReference>
<dbReference type="InterPro" id="IPR036291">
    <property type="entry name" value="NAD(P)-bd_dom_sf"/>
</dbReference>
<dbReference type="CDD" id="cd05374">
    <property type="entry name" value="17beta-HSD-like_SDR_c"/>
    <property type="match status" value="1"/>
</dbReference>
<dbReference type="PROSITE" id="PS00061">
    <property type="entry name" value="ADH_SHORT"/>
    <property type="match status" value="1"/>
</dbReference>
<feature type="domain" description="Ketoreductase" evidence="4">
    <location>
        <begin position="2"/>
        <end position="199"/>
    </location>
</feature>